<dbReference type="GeneTree" id="ENSGT00940000164249"/>
<evidence type="ECO:0000313" key="6">
    <source>
        <dbReference type="Proteomes" id="UP000694546"/>
    </source>
</evidence>
<reference evidence="5" key="2">
    <citation type="submission" date="2025-09" db="UniProtKB">
        <authorList>
            <consortium name="Ensembl"/>
        </authorList>
    </citation>
    <scope>IDENTIFICATION</scope>
</reference>
<comment type="cofactor">
    <cofactor evidence="1">
        <name>a divalent metal cation</name>
        <dbReference type="ChEBI" id="CHEBI:60240"/>
    </cofactor>
</comment>
<accession>A0A8C5BUA7</accession>
<dbReference type="Ensembl" id="ENSGMOT00000032987.1">
    <property type="protein sequence ID" value="ENSGMOP00000051170.1"/>
    <property type="gene ID" value="ENSGMOG00000024671.1"/>
</dbReference>
<dbReference type="InterPro" id="IPR027805">
    <property type="entry name" value="Transposase_HTH_dom"/>
</dbReference>
<proteinExistence type="predicted"/>
<keyword evidence="6" id="KW-1185">Reference proteome</keyword>
<evidence type="ECO:0000259" key="3">
    <source>
        <dbReference type="Pfam" id="PF13359"/>
    </source>
</evidence>
<sequence length="293" mass="32824">MNAKARKQLIATTDVNQHLGSGLESPKSMMSALMKSTDELFMVLVKLKLNLHYDDLGQRMSVDGTTVSRIVHKWIDLLFPCMKKLVDWPAKDSILNTLPDSFFRFNRNVRCIIDCTEFFIERPSSFNARSKTWSNYKHHNTVKCLIGMCPQGVITFISKCYGGRISDKEITNDSGFLDKLDHGDVILADRGFLVREEFAVRGASLIIPAFTKGHKQLPPSELDKSRAMARVRVHVERIIGVLKRRYGILKGPIPISLVKKKTDTVYATLDKIMVICAGLVNLGNGIVPATESG</sequence>
<protein>
    <recommendedName>
        <fullName evidence="7">DDE Tnp4 domain-containing protein</fullName>
    </recommendedName>
</protein>
<dbReference type="Pfam" id="PF13359">
    <property type="entry name" value="DDE_Tnp_4"/>
    <property type="match status" value="1"/>
</dbReference>
<name>A0A8C5BUA7_GADMO</name>
<dbReference type="GO" id="GO:0046872">
    <property type="term" value="F:metal ion binding"/>
    <property type="evidence" value="ECO:0007669"/>
    <property type="project" value="UniProtKB-KW"/>
</dbReference>
<evidence type="ECO:0000256" key="1">
    <source>
        <dbReference type="ARBA" id="ARBA00001968"/>
    </source>
</evidence>
<evidence type="ECO:0008006" key="7">
    <source>
        <dbReference type="Google" id="ProtNLM"/>
    </source>
</evidence>
<feature type="domain" description="Transposase Helix-turn-helix" evidence="4">
    <location>
        <begin position="37"/>
        <end position="82"/>
    </location>
</feature>
<reference evidence="5" key="1">
    <citation type="submission" date="2025-08" db="UniProtKB">
        <authorList>
            <consortium name="Ensembl"/>
        </authorList>
    </citation>
    <scope>IDENTIFICATION</scope>
</reference>
<keyword evidence="2" id="KW-0479">Metal-binding</keyword>
<dbReference type="AlphaFoldDB" id="A0A8C5BUA7"/>
<feature type="domain" description="DDE Tnp4" evidence="3">
    <location>
        <begin position="113"/>
        <end position="281"/>
    </location>
</feature>
<evidence type="ECO:0000256" key="2">
    <source>
        <dbReference type="ARBA" id="ARBA00022723"/>
    </source>
</evidence>
<evidence type="ECO:0000313" key="5">
    <source>
        <dbReference type="Ensembl" id="ENSGMOP00000051170.1"/>
    </source>
</evidence>
<dbReference type="Proteomes" id="UP000694546">
    <property type="component" value="Chromosome 15"/>
</dbReference>
<dbReference type="PANTHER" id="PTHR23080">
    <property type="entry name" value="THAP DOMAIN PROTEIN"/>
    <property type="match status" value="1"/>
</dbReference>
<dbReference type="InterPro" id="IPR027806">
    <property type="entry name" value="HARBI1_dom"/>
</dbReference>
<evidence type="ECO:0000259" key="4">
    <source>
        <dbReference type="Pfam" id="PF13613"/>
    </source>
</evidence>
<dbReference type="Pfam" id="PF13613">
    <property type="entry name" value="HTH_Tnp_4"/>
    <property type="match status" value="1"/>
</dbReference>
<dbReference type="OMA" id="IWSEREH"/>
<organism evidence="5 6">
    <name type="scientific">Gadus morhua</name>
    <name type="common">Atlantic cod</name>
    <dbReference type="NCBI Taxonomy" id="8049"/>
    <lineage>
        <taxon>Eukaryota</taxon>
        <taxon>Metazoa</taxon>
        <taxon>Chordata</taxon>
        <taxon>Craniata</taxon>
        <taxon>Vertebrata</taxon>
        <taxon>Euteleostomi</taxon>
        <taxon>Actinopterygii</taxon>
        <taxon>Neopterygii</taxon>
        <taxon>Teleostei</taxon>
        <taxon>Neoteleostei</taxon>
        <taxon>Acanthomorphata</taxon>
        <taxon>Zeiogadaria</taxon>
        <taxon>Gadariae</taxon>
        <taxon>Gadiformes</taxon>
        <taxon>Gadoidei</taxon>
        <taxon>Gadidae</taxon>
        <taxon>Gadus</taxon>
    </lineage>
</organism>